<comment type="caution">
    <text evidence="2">The sequence shown here is derived from an EMBL/GenBank/DDBJ whole genome shotgun (WGS) entry which is preliminary data.</text>
</comment>
<dbReference type="InterPro" id="IPR006076">
    <property type="entry name" value="FAD-dep_OxRdtase"/>
</dbReference>
<protein>
    <recommendedName>
        <fullName evidence="1">FAD dependent oxidoreductase domain-containing protein</fullName>
    </recommendedName>
</protein>
<evidence type="ECO:0000259" key="1">
    <source>
        <dbReference type="Pfam" id="PF01266"/>
    </source>
</evidence>
<dbReference type="Gene3D" id="3.30.9.10">
    <property type="entry name" value="D-Amino Acid Oxidase, subunit A, domain 2"/>
    <property type="match status" value="1"/>
</dbReference>
<sequence>MPIATPAAPHPHLPIPLGDLSVWQKSTRDHPLLNRGKDEPLPSEADVVIVGSGMCGAVVANTLLNAENRPGRVVVLEAREICSGASGRNAGHCRPDAARGFDQFAALHGAEQAIKILSSESVVLDRVDAFVNEHSVECEWTPRDTYDVCLSEEFEKYESTSLANMRAAGGQPDIEVVGSEEAKKGARSDMAIAAFKWKAATLNPAKLTLGIHTINTSLGGYELFAYAPVHSVAQDADGVSWSVVTPRGSVKAGKVVFCTNAYSQAIVPVLEGLIIPTKAQAVKLSAAPAGLDACPRFDPSYSLRFLPKHFYSVATRPDNSIVLGTSRGWAGMPPAVLASTYNTVDDSCANPLVTQNGVETFAELYPKGGWSAEGIDEGRAKGYEYAWTGIIGMTPDAVPFIGDVPGKAGQYVAAGYNGHGMARIFLCAPTLAKYMLDGTWDTAMPEAFRVTPERIAGLRKTVDHLNLGSGPAGFSKLVA</sequence>
<dbReference type="Pfam" id="PF01266">
    <property type="entry name" value="DAO"/>
    <property type="match status" value="1"/>
</dbReference>
<dbReference type="PANTHER" id="PTHR13847:SF260">
    <property type="entry name" value="FAD DEPENDENT OXIDOREDUCTASE DOMAIN-CONTAINING PROTEIN"/>
    <property type="match status" value="1"/>
</dbReference>
<reference evidence="2 3" key="1">
    <citation type="submission" date="2018-11" db="EMBL/GenBank/DDBJ databases">
        <title>Genome sequence of Saitozyma podzolica DSM 27192.</title>
        <authorList>
            <person name="Aliyu H."/>
            <person name="Gorte O."/>
            <person name="Ochsenreither K."/>
        </authorList>
    </citation>
    <scope>NUCLEOTIDE SEQUENCE [LARGE SCALE GENOMIC DNA]</scope>
    <source>
        <strain evidence="2 3">DSM 27192</strain>
    </source>
</reference>
<dbReference type="GO" id="GO:0005737">
    <property type="term" value="C:cytoplasm"/>
    <property type="evidence" value="ECO:0007669"/>
    <property type="project" value="TreeGrafter"/>
</dbReference>
<accession>A0A427XV73</accession>
<dbReference type="AlphaFoldDB" id="A0A427XV73"/>
<proteinExistence type="predicted"/>
<dbReference type="STRING" id="1890683.A0A427XV73"/>
<evidence type="ECO:0000313" key="3">
    <source>
        <dbReference type="Proteomes" id="UP000279259"/>
    </source>
</evidence>
<dbReference type="Proteomes" id="UP000279259">
    <property type="component" value="Unassembled WGS sequence"/>
</dbReference>
<dbReference type="InterPro" id="IPR036188">
    <property type="entry name" value="FAD/NAD-bd_sf"/>
</dbReference>
<feature type="domain" description="FAD dependent oxidoreductase" evidence="1">
    <location>
        <begin position="46"/>
        <end position="432"/>
    </location>
</feature>
<dbReference type="SUPFAM" id="SSF51905">
    <property type="entry name" value="FAD/NAD(P)-binding domain"/>
    <property type="match status" value="1"/>
</dbReference>
<dbReference type="Gene3D" id="3.50.50.60">
    <property type="entry name" value="FAD/NAD(P)-binding domain"/>
    <property type="match status" value="1"/>
</dbReference>
<dbReference type="OrthoDB" id="429143at2759"/>
<evidence type="ECO:0000313" key="2">
    <source>
        <dbReference type="EMBL" id="RSH82826.1"/>
    </source>
</evidence>
<gene>
    <name evidence="2" type="ORF">EHS25_005816</name>
</gene>
<dbReference type="EMBL" id="RSCD01000026">
    <property type="protein sequence ID" value="RSH82826.1"/>
    <property type="molecule type" value="Genomic_DNA"/>
</dbReference>
<name>A0A427XV73_9TREE</name>
<dbReference type="PANTHER" id="PTHR13847">
    <property type="entry name" value="SARCOSINE DEHYDROGENASE-RELATED"/>
    <property type="match status" value="1"/>
</dbReference>
<keyword evidence="3" id="KW-1185">Reference proteome</keyword>
<organism evidence="2 3">
    <name type="scientific">Saitozyma podzolica</name>
    <dbReference type="NCBI Taxonomy" id="1890683"/>
    <lineage>
        <taxon>Eukaryota</taxon>
        <taxon>Fungi</taxon>
        <taxon>Dikarya</taxon>
        <taxon>Basidiomycota</taxon>
        <taxon>Agaricomycotina</taxon>
        <taxon>Tremellomycetes</taxon>
        <taxon>Tremellales</taxon>
        <taxon>Trimorphomycetaceae</taxon>
        <taxon>Saitozyma</taxon>
    </lineage>
</organism>